<gene>
    <name evidence="8" type="ORF">yc1106_05761</name>
</gene>
<feature type="domain" description="Photolyase/cryptochrome alpha/beta" evidence="7">
    <location>
        <begin position="4"/>
        <end position="136"/>
    </location>
</feature>
<evidence type="ECO:0000256" key="3">
    <source>
        <dbReference type="ARBA" id="ARBA00022827"/>
    </source>
</evidence>
<dbReference type="InterPro" id="IPR036155">
    <property type="entry name" value="Crypto/Photolyase_N_sf"/>
</dbReference>
<keyword evidence="3 4" id="KW-0274">FAD</keyword>
<feature type="binding site" evidence="4">
    <location>
        <begin position="318"/>
        <end position="325"/>
    </location>
    <ligand>
        <name>FAD</name>
        <dbReference type="ChEBI" id="CHEBI:57692"/>
    </ligand>
</feature>
<name>A0A9Q9DT75_CURCL</name>
<accession>A0A9Q9DT75</accession>
<feature type="site" description="Electron transfer via tryptophanyl radical" evidence="5">
    <location>
        <position position="448"/>
    </location>
</feature>
<dbReference type="AlphaFoldDB" id="A0A9Q9DT75"/>
<dbReference type="Gene3D" id="1.25.40.80">
    <property type="match status" value="1"/>
</dbReference>
<feature type="compositionally biased region" description="Basic residues" evidence="6">
    <location>
        <begin position="625"/>
        <end position="635"/>
    </location>
</feature>
<feature type="region of interest" description="Disordered" evidence="6">
    <location>
        <begin position="571"/>
        <end position="661"/>
    </location>
</feature>
<dbReference type="Gene3D" id="3.40.50.620">
    <property type="entry name" value="HUPs"/>
    <property type="match status" value="1"/>
</dbReference>
<evidence type="ECO:0000256" key="4">
    <source>
        <dbReference type="PIRSR" id="PIRSR602081-1"/>
    </source>
</evidence>
<dbReference type="Pfam" id="PF00875">
    <property type="entry name" value="DNA_photolyase"/>
    <property type="match status" value="1"/>
</dbReference>
<dbReference type="InterPro" id="IPR014729">
    <property type="entry name" value="Rossmann-like_a/b/a_fold"/>
</dbReference>
<dbReference type="SUPFAM" id="SSF48173">
    <property type="entry name" value="Cryptochrome/photolyase FAD-binding domain"/>
    <property type="match status" value="1"/>
</dbReference>
<proteinExistence type="inferred from homology"/>
<dbReference type="GO" id="GO:0005634">
    <property type="term" value="C:nucleus"/>
    <property type="evidence" value="ECO:0007669"/>
    <property type="project" value="TreeGrafter"/>
</dbReference>
<dbReference type="Proteomes" id="UP001056012">
    <property type="component" value="Chromosome 4"/>
</dbReference>
<evidence type="ECO:0000256" key="2">
    <source>
        <dbReference type="ARBA" id="ARBA00022630"/>
    </source>
</evidence>
<dbReference type="InterPro" id="IPR006050">
    <property type="entry name" value="DNA_photolyase_N"/>
</dbReference>
<dbReference type="Pfam" id="PF03441">
    <property type="entry name" value="FAD_binding_7"/>
    <property type="match status" value="1"/>
</dbReference>
<dbReference type="GO" id="GO:0005737">
    <property type="term" value="C:cytoplasm"/>
    <property type="evidence" value="ECO:0007669"/>
    <property type="project" value="TreeGrafter"/>
</dbReference>
<dbReference type="InterPro" id="IPR036134">
    <property type="entry name" value="Crypto/Photolyase_FAD-like_sf"/>
</dbReference>
<evidence type="ECO:0000256" key="1">
    <source>
        <dbReference type="ARBA" id="ARBA00005862"/>
    </source>
</evidence>
<dbReference type="PANTHER" id="PTHR11455">
    <property type="entry name" value="CRYPTOCHROME"/>
    <property type="match status" value="1"/>
</dbReference>
<evidence type="ECO:0000313" key="9">
    <source>
        <dbReference type="Proteomes" id="UP001056012"/>
    </source>
</evidence>
<evidence type="ECO:0000256" key="6">
    <source>
        <dbReference type="SAM" id="MobiDB-lite"/>
    </source>
</evidence>
<dbReference type="InterPro" id="IPR002081">
    <property type="entry name" value="Cryptochrome/DNA_photolyase_1"/>
</dbReference>
<dbReference type="VEuPathDB" id="FungiDB:yc1106_05761"/>
<feature type="binding site" evidence="4">
    <location>
        <begin position="276"/>
        <end position="280"/>
    </location>
    <ligand>
        <name>FAD</name>
        <dbReference type="ChEBI" id="CHEBI:57692"/>
    </ligand>
</feature>
<keyword evidence="2 4" id="KW-0285">Flavoprotein</keyword>
<feature type="compositionally biased region" description="Basic and acidic residues" evidence="6">
    <location>
        <begin position="590"/>
        <end position="601"/>
    </location>
</feature>
<dbReference type="GO" id="GO:0071949">
    <property type="term" value="F:FAD binding"/>
    <property type="evidence" value="ECO:0007669"/>
    <property type="project" value="TreeGrafter"/>
</dbReference>
<dbReference type="Gene3D" id="1.10.579.10">
    <property type="entry name" value="DNA Cyclobutane Dipyrimidine Photolyase, subunit A, domain 3"/>
    <property type="match status" value="1"/>
</dbReference>
<feature type="compositionally biased region" description="Basic and acidic residues" evidence="6">
    <location>
        <begin position="607"/>
        <end position="618"/>
    </location>
</feature>
<keyword evidence="9" id="KW-1185">Reference proteome</keyword>
<dbReference type="InterPro" id="IPR005101">
    <property type="entry name" value="Cryptochr/Photolyase_FAD-bd"/>
</dbReference>
<feature type="compositionally biased region" description="Low complexity" evidence="6">
    <location>
        <begin position="578"/>
        <end position="587"/>
    </location>
</feature>
<evidence type="ECO:0000256" key="5">
    <source>
        <dbReference type="PIRSR" id="PIRSR602081-2"/>
    </source>
</evidence>
<dbReference type="GO" id="GO:0003904">
    <property type="term" value="F:deoxyribodipyrimidine photo-lyase activity"/>
    <property type="evidence" value="ECO:0007669"/>
    <property type="project" value="TreeGrafter"/>
</dbReference>
<dbReference type="SUPFAM" id="SSF52425">
    <property type="entry name" value="Cryptochrome/photolyase, N-terminal domain"/>
    <property type="match status" value="1"/>
</dbReference>
<dbReference type="GO" id="GO:0032922">
    <property type="term" value="P:circadian regulation of gene expression"/>
    <property type="evidence" value="ECO:0007669"/>
    <property type="project" value="TreeGrafter"/>
</dbReference>
<dbReference type="PROSITE" id="PS51645">
    <property type="entry name" value="PHR_CRY_ALPHA_BETA"/>
    <property type="match status" value="1"/>
</dbReference>
<sequence>MPKPRVIYWFRTDLRLHDSPALKAALDLEPECLYPIWTWDPHYVYRARVGPNRWQYLIDCQNDLSKSITKLNPKSKLFLIREAPQTLFPKLFKAWNITHLVFEKDTDAYARERDEKVMEIAKEAGVNVITKTGRTLYDADELVSNNHGKPTMSIGQVQAAAKKIGPVPRPIPAPKSLPDPGEVHLDFDQEKPDANPDINSIQRNGKEVSYTALAGPNGDFAVPTMEELGLKPATTPHRGGETVALQTLDEIIANEEYTATFEKPNTAPTAFDPQSTTLLSPHMHFGSLSCRLFYWRAQDVVDKYKGKASQPPTSLTGQLLFRDMYFGAQAALKYSFGQTYNNPRCRFIPWHLPSKIDVSSGLITGEYLIDSAQAETHFQRWKHGRTGFPWIDALMRQLAQEGWIHHLGRHAVACFLTRGGCYIDWERGAEVFEEWLIDHEAACNIGNWQWLSCAAFFAQFYRCYSPVAFPQKWDKEGNFVRRYVPELAKFDKKYIYEPHKAPIADQKKWGCLIKGDGKDEVADGSMKTYPKPMFDFATQRDICINGMKTAYRVNLYGNSPQVLDGTWRKLFDDDAEGPTEGTKGPPGAMIKHEDSGGHDAAEEADGHEENQHSDEPTRTKQAKPTSKKVGKKVAHKREASQGTLDGMVTRKKKKDAETSSS</sequence>
<reference evidence="8" key="1">
    <citation type="submission" date="2021-12" db="EMBL/GenBank/DDBJ databases">
        <title>Curvularia clavata genome.</title>
        <authorList>
            <person name="Cao Y."/>
        </authorList>
    </citation>
    <scope>NUCLEOTIDE SEQUENCE</scope>
    <source>
        <strain evidence="8">Yc1106</strain>
    </source>
</reference>
<feature type="site" description="Electron transfer via tryptophanyl radical" evidence="5">
    <location>
        <position position="350"/>
    </location>
</feature>
<dbReference type="EMBL" id="CP089277">
    <property type="protein sequence ID" value="USP78487.1"/>
    <property type="molecule type" value="Genomic_DNA"/>
</dbReference>
<feature type="site" description="Electron transfer via tryptophanyl radical" evidence="5">
    <location>
        <position position="425"/>
    </location>
</feature>
<dbReference type="PANTHER" id="PTHR11455:SF9">
    <property type="entry name" value="CRYPTOCHROME CIRCADIAN CLOCK 5 ISOFORM X1"/>
    <property type="match status" value="1"/>
</dbReference>
<dbReference type="GO" id="GO:0003677">
    <property type="term" value="F:DNA binding"/>
    <property type="evidence" value="ECO:0007669"/>
    <property type="project" value="TreeGrafter"/>
</dbReference>
<evidence type="ECO:0000313" key="8">
    <source>
        <dbReference type="EMBL" id="USP78487.1"/>
    </source>
</evidence>
<dbReference type="OrthoDB" id="435881at2759"/>
<evidence type="ECO:0000259" key="7">
    <source>
        <dbReference type="PROSITE" id="PS51645"/>
    </source>
</evidence>
<dbReference type="GO" id="GO:0043153">
    <property type="term" value="P:entrainment of circadian clock by photoperiod"/>
    <property type="evidence" value="ECO:0007669"/>
    <property type="project" value="TreeGrafter"/>
</dbReference>
<comment type="cofactor">
    <cofactor evidence="4">
        <name>FAD</name>
        <dbReference type="ChEBI" id="CHEBI:57692"/>
    </cofactor>
    <text evidence="4">Binds 1 FAD per subunit.</text>
</comment>
<comment type="similarity">
    <text evidence="1">Belongs to the DNA photolyase class-1 family.</text>
</comment>
<organism evidence="8 9">
    <name type="scientific">Curvularia clavata</name>
    <dbReference type="NCBI Taxonomy" id="95742"/>
    <lineage>
        <taxon>Eukaryota</taxon>
        <taxon>Fungi</taxon>
        <taxon>Dikarya</taxon>
        <taxon>Ascomycota</taxon>
        <taxon>Pezizomycotina</taxon>
        <taxon>Dothideomycetes</taxon>
        <taxon>Pleosporomycetidae</taxon>
        <taxon>Pleosporales</taxon>
        <taxon>Pleosporineae</taxon>
        <taxon>Pleosporaceae</taxon>
        <taxon>Curvularia</taxon>
    </lineage>
</organism>
<protein>
    <recommendedName>
        <fullName evidence="7">Photolyase/cryptochrome alpha/beta domain-containing protein</fullName>
    </recommendedName>
</protein>